<accession>A0ABS6JKD0</accession>
<dbReference type="RefSeq" id="WP_217068446.1">
    <property type="nucleotide sequence ID" value="NZ_JAHQCS010000163.1"/>
</dbReference>
<gene>
    <name evidence="1" type="ORF">KS419_20485</name>
</gene>
<sequence length="296" mass="33919">MKVKERHFPYPVLADFTDDFVQGSYETDISYNIESTKIVLTIKHSLNNIGLLDLINNGDANYITHIECPKTQFRLLESSTQETQELILDASKIDNGIEVCTFIVATKKIENYTNMDFDNDFEGYSFTLNKGDILAVGYDFNISIDKEELNKSESIIQFEKSEDDAKPFTIFFESNRLIVKLNGKNYSLYNSIIEYNELLPILYSLIGVPVISSALQVIGSELNDEEGSIDDGYSDCRWFKVLVEKIKEKNKDPYDPQIYDELEVILLAQEILEDPLSKSLDTLINIYDEVTEEEEV</sequence>
<comment type="caution">
    <text evidence="1">The sequence shown here is derived from an EMBL/GenBank/DDBJ whole genome shotgun (WGS) entry which is preliminary data.</text>
</comment>
<evidence type="ECO:0000313" key="2">
    <source>
        <dbReference type="Proteomes" id="UP000784880"/>
    </source>
</evidence>
<organism evidence="1 2">
    <name type="scientific">Evansella tamaricis</name>
    <dbReference type="NCBI Taxonomy" id="2069301"/>
    <lineage>
        <taxon>Bacteria</taxon>
        <taxon>Bacillati</taxon>
        <taxon>Bacillota</taxon>
        <taxon>Bacilli</taxon>
        <taxon>Bacillales</taxon>
        <taxon>Bacillaceae</taxon>
        <taxon>Evansella</taxon>
    </lineage>
</organism>
<proteinExistence type="predicted"/>
<protein>
    <submittedName>
        <fullName evidence="1">Uncharacterized protein</fullName>
    </submittedName>
</protein>
<dbReference type="Proteomes" id="UP000784880">
    <property type="component" value="Unassembled WGS sequence"/>
</dbReference>
<reference evidence="1 2" key="1">
    <citation type="submission" date="2021-06" db="EMBL/GenBank/DDBJ databases">
        <title>Bacillus sp. RD4P76, an endophyte from a halophyte.</title>
        <authorList>
            <person name="Sun J.-Q."/>
        </authorList>
    </citation>
    <scope>NUCLEOTIDE SEQUENCE [LARGE SCALE GENOMIC DNA]</scope>
    <source>
        <strain evidence="1 2">CGMCC 1.15917</strain>
    </source>
</reference>
<dbReference type="EMBL" id="JAHQCS010000163">
    <property type="protein sequence ID" value="MBU9714117.1"/>
    <property type="molecule type" value="Genomic_DNA"/>
</dbReference>
<keyword evidence="2" id="KW-1185">Reference proteome</keyword>
<name>A0ABS6JKD0_9BACI</name>
<evidence type="ECO:0000313" key="1">
    <source>
        <dbReference type="EMBL" id="MBU9714117.1"/>
    </source>
</evidence>